<evidence type="ECO:0000256" key="9">
    <source>
        <dbReference type="ARBA" id="ARBA00023136"/>
    </source>
</evidence>
<evidence type="ECO:0000256" key="1">
    <source>
        <dbReference type="ARBA" id="ARBA00005417"/>
    </source>
</evidence>
<dbReference type="Proteomes" id="UP001156882">
    <property type="component" value="Unassembled WGS sequence"/>
</dbReference>
<dbReference type="Gene3D" id="3.40.50.300">
    <property type="entry name" value="P-loop containing nucleotide triphosphate hydrolases"/>
    <property type="match status" value="1"/>
</dbReference>
<evidence type="ECO:0000256" key="6">
    <source>
        <dbReference type="ARBA" id="ARBA00022741"/>
    </source>
</evidence>
<accession>A0ABQ6CHF9</accession>
<evidence type="ECO:0000256" key="8">
    <source>
        <dbReference type="ARBA" id="ARBA00022967"/>
    </source>
</evidence>
<evidence type="ECO:0000259" key="10">
    <source>
        <dbReference type="PROSITE" id="PS50893"/>
    </source>
</evidence>
<dbReference type="InterPro" id="IPR027417">
    <property type="entry name" value="P-loop_NTPase"/>
</dbReference>
<keyword evidence="7" id="KW-0067">ATP-binding</keyword>
<comment type="similarity">
    <text evidence="1">Belongs to the ABC transporter superfamily.</text>
</comment>
<dbReference type="PANTHER" id="PTHR43790:SF3">
    <property type="entry name" value="D-ALLOSE IMPORT ATP-BINDING PROTEIN ALSA-RELATED"/>
    <property type="match status" value="1"/>
</dbReference>
<keyword evidence="8" id="KW-1278">Translocase</keyword>
<reference evidence="12" key="1">
    <citation type="journal article" date="2019" name="Int. J. Syst. Evol. Microbiol.">
        <title>The Global Catalogue of Microorganisms (GCM) 10K type strain sequencing project: providing services to taxonomists for standard genome sequencing and annotation.</title>
        <authorList>
            <consortium name="The Broad Institute Genomics Platform"/>
            <consortium name="The Broad Institute Genome Sequencing Center for Infectious Disease"/>
            <person name="Wu L."/>
            <person name="Ma J."/>
        </authorList>
    </citation>
    <scope>NUCLEOTIDE SEQUENCE [LARGE SCALE GENOMIC DNA]</scope>
    <source>
        <strain evidence="12">NBRC 101365</strain>
    </source>
</reference>
<evidence type="ECO:0000313" key="11">
    <source>
        <dbReference type="EMBL" id="GLS19651.1"/>
    </source>
</evidence>
<keyword evidence="9" id="KW-0472">Membrane</keyword>
<dbReference type="PROSITE" id="PS00211">
    <property type="entry name" value="ABC_TRANSPORTER_1"/>
    <property type="match status" value="1"/>
</dbReference>
<dbReference type="InterPro" id="IPR050107">
    <property type="entry name" value="ABC_carbohydrate_import_ATPase"/>
</dbReference>
<gene>
    <name evidence="11" type="ORF">GCM10007874_26680</name>
</gene>
<organism evidence="11 12">
    <name type="scientific">Labrys miyagiensis</name>
    <dbReference type="NCBI Taxonomy" id="346912"/>
    <lineage>
        <taxon>Bacteria</taxon>
        <taxon>Pseudomonadati</taxon>
        <taxon>Pseudomonadota</taxon>
        <taxon>Alphaproteobacteria</taxon>
        <taxon>Hyphomicrobiales</taxon>
        <taxon>Xanthobacteraceae</taxon>
        <taxon>Labrys</taxon>
    </lineage>
</organism>
<dbReference type="InterPro" id="IPR003439">
    <property type="entry name" value="ABC_transporter-like_ATP-bd"/>
</dbReference>
<evidence type="ECO:0000256" key="5">
    <source>
        <dbReference type="ARBA" id="ARBA00022737"/>
    </source>
</evidence>
<keyword evidence="2" id="KW-0813">Transport</keyword>
<dbReference type="SMART" id="SM00382">
    <property type="entry name" value="AAA"/>
    <property type="match status" value="1"/>
</dbReference>
<dbReference type="InterPro" id="IPR003593">
    <property type="entry name" value="AAA+_ATPase"/>
</dbReference>
<dbReference type="PANTHER" id="PTHR43790">
    <property type="entry name" value="CARBOHYDRATE TRANSPORT ATP-BINDING PROTEIN MG119-RELATED"/>
    <property type="match status" value="1"/>
</dbReference>
<comment type="caution">
    <text evidence="11">The sequence shown here is derived from an EMBL/GenBank/DDBJ whole genome shotgun (WGS) entry which is preliminary data.</text>
</comment>
<dbReference type="SUPFAM" id="SSF52540">
    <property type="entry name" value="P-loop containing nucleoside triphosphate hydrolases"/>
    <property type="match status" value="1"/>
</dbReference>
<name>A0ABQ6CHF9_9HYPH</name>
<proteinExistence type="inferred from homology"/>
<dbReference type="EMBL" id="BSPC01000024">
    <property type="protein sequence ID" value="GLS19651.1"/>
    <property type="molecule type" value="Genomic_DNA"/>
</dbReference>
<evidence type="ECO:0000256" key="3">
    <source>
        <dbReference type="ARBA" id="ARBA00022475"/>
    </source>
</evidence>
<keyword evidence="5" id="KW-0677">Repeat</keyword>
<dbReference type="CDD" id="cd03215">
    <property type="entry name" value="ABC_Carb_Monos_II"/>
    <property type="match status" value="1"/>
</dbReference>
<dbReference type="Pfam" id="PF00005">
    <property type="entry name" value="ABC_tran"/>
    <property type="match status" value="1"/>
</dbReference>
<keyword evidence="6" id="KW-0547">Nucleotide-binding</keyword>
<evidence type="ECO:0000313" key="12">
    <source>
        <dbReference type="Proteomes" id="UP001156882"/>
    </source>
</evidence>
<evidence type="ECO:0000256" key="7">
    <source>
        <dbReference type="ARBA" id="ARBA00022840"/>
    </source>
</evidence>
<keyword evidence="4" id="KW-0762">Sugar transport</keyword>
<keyword evidence="3" id="KW-1003">Cell membrane</keyword>
<evidence type="ECO:0000256" key="2">
    <source>
        <dbReference type="ARBA" id="ARBA00022448"/>
    </source>
</evidence>
<feature type="domain" description="ABC transporter" evidence="10">
    <location>
        <begin position="1"/>
        <end position="229"/>
    </location>
</feature>
<dbReference type="InterPro" id="IPR017871">
    <property type="entry name" value="ABC_transporter-like_CS"/>
</dbReference>
<dbReference type="PROSITE" id="PS50893">
    <property type="entry name" value="ABC_TRANSPORTER_2"/>
    <property type="match status" value="1"/>
</dbReference>
<evidence type="ECO:0000256" key="4">
    <source>
        <dbReference type="ARBA" id="ARBA00022597"/>
    </source>
</evidence>
<keyword evidence="12" id="KW-1185">Reference proteome</keyword>
<protein>
    <recommendedName>
        <fullName evidence="10">ABC transporter domain-containing protein</fullName>
    </recommendedName>
</protein>
<sequence length="235" mass="25591">MLDDISFEICAGEIVGLWGLLGSGRTELLRALIGLDPKDAGAIRWNNGSGLTPITPEQLHAHVGIVTEDRRGEGIQLPLSVAENIALPNLRSLLNKWRLVDQPRQNLLADSMIQRLKIKVSGRQQAVGTLSGGNQQKVVFGRWLATSPRLFLLDEPTRGLDVSAKTEIMKLVVELAEQGCSVLLVSSELEELMRVCDRYLIISRGRLIGHLPGSADTQALMQSIAKVSDPTEAVS</sequence>